<keyword evidence="2" id="KW-0238">DNA-binding</keyword>
<evidence type="ECO:0000313" key="5">
    <source>
        <dbReference type="EMBL" id="MDS9469624.1"/>
    </source>
</evidence>
<keyword evidence="6" id="KW-1185">Reference proteome</keyword>
<sequence length="248" mass="27165">MRRRDTPGNAIRLDRAIDLLSRSGWFGQRSTECRALIASIARLKVFETGATLYAVGDEPNGIFGLVDGALDISVPRADGNDFTFHKADPGFWVGDLALMSSARRLVSVHAASDATVVHLDVDEILALVKSHPALLHDFYALTYENFATTFFLLANISIASSESRVALRLLMHLEHAPDPDGWVEISQAKLGELVALSQPTLQRVLRRMRDLACVELGYGKIRVTNRAQLLALCGDNSVLHPFESELGG</sequence>
<name>A0ABU2HZA9_9RHOB</name>
<dbReference type="InterPro" id="IPR036390">
    <property type="entry name" value="WH_DNA-bd_sf"/>
</dbReference>
<dbReference type="RefSeq" id="WP_311162312.1">
    <property type="nucleotide sequence ID" value="NZ_JAVQLW010000004.1"/>
</dbReference>
<organism evidence="5 6">
    <name type="scientific">Paracoccus aurantius</name>
    <dbReference type="NCBI Taxonomy" id="3073814"/>
    <lineage>
        <taxon>Bacteria</taxon>
        <taxon>Pseudomonadati</taxon>
        <taxon>Pseudomonadota</taxon>
        <taxon>Alphaproteobacteria</taxon>
        <taxon>Rhodobacterales</taxon>
        <taxon>Paracoccaceae</taxon>
        <taxon>Paracoccus</taxon>
    </lineage>
</organism>
<dbReference type="SUPFAM" id="SSF46785">
    <property type="entry name" value="Winged helix' DNA-binding domain"/>
    <property type="match status" value="1"/>
</dbReference>
<keyword evidence="3" id="KW-0804">Transcription</keyword>
<reference evidence="6" key="1">
    <citation type="submission" date="2023-07" db="EMBL/GenBank/DDBJ databases">
        <title>Paracoccus sp. MBLB3053 whole genome sequence.</title>
        <authorList>
            <person name="Hwang C.Y."/>
            <person name="Cho E.-S."/>
            <person name="Seo M.-J."/>
        </authorList>
    </citation>
    <scope>NUCLEOTIDE SEQUENCE [LARGE SCALE GENOMIC DNA]</scope>
    <source>
        <strain evidence="6">MBLB3053</strain>
    </source>
</reference>
<proteinExistence type="predicted"/>
<evidence type="ECO:0000259" key="4">
    <source>
        <dbReference type="PROSITE" id="PS50042"/>
    </source>
</evidence>
<evidence type="ECO:0000313" key="6">
    <source>
        <dbReference type="Proteomes" id="UP001269144"/>
    </source>
</evidence>
<dbReference type="CDD" id="cd00038">
    <property type="entry name" value="CAP_ED"/>
    <property type="match status" value="1"/>
</dbReference>
<dbReference type="Gene3D" id="1.10.10.10">
    <property type="entry name" value="Winged helix-like DNA-binding domain superfamily/Winged helix DNA-binding domain"/>
    <property type="match status" value="1"/>
</dbReference>
<protein>
    <submittedName>
        <fullName evidence="5">Crp/Fnr family transcriptional regulator</fullName>
    </submittedName>
</protein>
<dbReference type="InterPro" id="IPR012318">
    <property type="entry name" value="HTH_CRP"/>
</dbReference>
<evidence type="ECO:0000256" key="3">
    <source>
        <dbReference type="ARBA" id="ARBA00023163"/>
    </source>
</evidence>
<accession>A0ABU2HZA9</accession>
<dbReference type="InterPro" id="IPR050397">
    <property type="entry name" value="Env_Response_Regulators"/>
</dbReference>
<dbReference type="SMART" id="SM00100">
    <property type="entry name" value="cNMP"/>
    <property type="match status" value="1"/>
</dbReference>
<dbReference type="PROSITE" id="PS50042">
    <property type="entry name" value="CNMP_BINDING_3"/>
    <property type="match status" value="1"/>
</dbReference>
<dbReference type="InterPro" id="IPR036388">
    <property type="entry name" value="WH-like_DNA-bd_sf"/>
</dbReference>
<dbReference type="Pfam" id="PF13545">
    <property type="entry name" value="HTH_Crp_2"/>
    <property type="match status" value="1"/>
</dbReference>
<gene>
    <name evidence="5" type="ORF">RGQ15_18825</name>
</gene>
<evidence type="ECO:0000256" key="1">
    <source>
        <dbReference type="ARBA" id="ARBA00023015"/>
    </source>
</evidence>
<comment type="caution">
    <text evidence="5">The sequence shown here is derived from an EMBL/GenBank/DDBJ whole genome shotgun (WGS) entry which is preliminary data.</text>
</comment>
<dbReference type="InterPro" id="IPR000595">
    <property type="entry name" value="cNMP-bd_dom"/>
</dbReference>
<evidence type="ECO:0000256" key="2">
    <source>
        <dbReference type="ARBA" id="ARBA00023125"/>
    </source>
</evidence>
<dbReference type="InterPro" id="IPR018490">
    <property type="entry name" value="cNMP-bd_dom_sf"/>
</dbReference>
<dbReference type="PANTHER" id="PTHR24567">
    <property type="entry name" value="CRP FAMILY TRANSCRIPTIONAL REGULATORY PROTEIN"/>
    <property type="match status" value="1"/>
</dbReference>
<dbReference type="Pfam" id="PF00027">
    <property type="entry name" value="cNMP_binding"/>
    <property type="match status" value="1"/>
</dbReference>
<feature type="domain" description="Cyclic nucleotide-binding" evidence="4">
    <location>
        <begin position="25"/>
        <end position="145"/>
    </location>
</feature>
<dbReference type="Gene3D" id="2.60.120.10">
    <property type="entry name" value="Jelly Rolls"/>
    <property type="match status" value="1"/>
</dbReference>
<dbReference type="SUPFAM" id="SSF51206">
    <property type="entry name" value="cAMP-binding domain-like"/>
    <property type="match status" value="1"/>
</dbReference>
<dbReference type="InterPro" id="IPR014710">
    <property type="entry name" value="RmlC-like_jellyroll"/>
</dbReference>
<dbReference type="Proteomes" id="UP001269144">
    <property type="component" value="Unassembled WGS sequence"/>
</dbReference>
<dbReference type="EMBL" id="JAVQLW010000004">
    <property type="protein sequence ID" value="MDS9469624.1"/>
    <property type="molecule type" value="Genomic_DNA"/>
</dbReference>
<dbReference type="PANTHER" id="PTHR24567:SF74">
    <property type="entry name" value="HTH-TYPE TRANSCRIPTIONAL REGULATOR ARCR"/>
    <property type="match status" value="1"/>
</dbReference>
<keyword evidence="1" id="KW-0805">Transcription regulation</keyword>